<reference evidence="3" key="1">
    <citation type="submission" date="2013-02" db="EMBL/GenBank/DDBJ databases">
        <authorList>
            <consortium name="The Broad Institute Genome Sequencing Platform"/>
            <person name="Cuomo C."/>
            <person name="Becnel J."/>
            <person name="Sanscrainte N."/>
            <person name="Walker B."/>
            <person name="Young S.K."/>
            <person name="Zeng Q."/>
            <person name="Gargeya S."/>
            <person name="Fitzgerald M."/>
            <person name="Haas B."/>
            <person name="Abouelleil A."/>
            <person name="Alvarado L."/>
            <person name="Arachchi H.M."/>
            <person name="Berlin A.M."/>
            <person name="Chapman S.B."/>
            <person name="Dewar J."/>
            <person name="Goldberg J."/>
            <person name="Griggs A."/>
            <person name="Gujja S."/>
            <person name="Hansen M."/>
            <person name="Howarth C."/>
            <person name="Imamovic A."/>
            <person name="Larimer J."/>
            <person name="McCowan C."/>
            <person name="Murphy C."/>
            <person name="Neiman D."/>
            <person name="Pearson M."/>
            <person name="Priest M."/>
            <person name="Roberts A."/>
            <person name="Saif S."/>
            <person name="Shea T."/>
            <person name="Sisk P."/>
            <person name="Sykes S."/>
            <person name="Wortman J."/>
            <person name="Nusbaum C."/>
            <person name="Birren B."/>
        </authorList>
    </citation>
    <scope>NUCLEOTIDE SEQUENCE [LARGE SCALE GENOMIC DNA]</scope>
    <source>
        <strain evidence="3">PRA339</strain>
    </source>
</reference>
<keyword evidence="3" id="KW-1185">Reference proteome</keyword>
<sequence>VQIKYFRKKEATILDKINKRIYFLCCIIFIKYLINFILKSHPLPKAPLIYVVFLELHVLKQITFYKLDSDFLIFNKFSFMQSRMYLKTTNYKLLSFNTFFKLANLLRRFLILLLSRKGILIRKNRFIKSRRAKKRGQKTIICSL</sequence>
<keyword evidence="1" id="KW-0812">Transmembrane</keyword>
<name>A0A059F235_9MICR</name>
<evidence type="ECO:0000313" key="3">
    <source>
        <dbReference type="Proteomes" id="UP000030655"/>
    </source>
</evidence>
<dbReference type="VEuPathDB" id="MicrosporidiaDB:H312_01568"/>
<keyword evidence="1" id="KW-0472">Membrane</keyword>
<evidence type="ECO:0000256" key="1">
    <source>
        <dbReference type="SAM" id="Phobius"/>
    </source>
</evidence>
<keyword evidence="1" id="KW-1133">Transmembrane helix</keyword>
<feature type="non-terminal residue" evidence="2">
    <location>
        <position position="1"/>
    </location>
</feature>
<evidence type="ECO:0000313" key="2">
    <source>
        <dbReference type="EMBL" id="KCZ81021.1"/>
    </source>
</evidence>
<accession>A0A059F235</accession>
<organism evidence="2 3">
    <name type="scientific">Anncaliia algerae PRA339</name>
    <dbReference type="NCBI Taxonomy" id="1288291"/>
    <lineage>
        <taxon>Eukaryota</taxon>
        <taxon>Fungi</taxon>
        <taxon>Fungi incertae sedis</taxon>
        <taxon>Microsporidia</taxon>
        <taxon>Tubulinosematoidea</taxon>
        <taxon>Tubulinosematidae</taxon>
        <taxon>Anncaliia</taxon>
    </lineage>
</organism>
<gene>
    <name evidence="2" type="ORF">H312_01568</name>
</gene>
<dbReference type="AlphaFoldDB" id="A0A059F235"/>
<protein>
    <submittedName>
        <fullName evidence="2">Uncharacterized protein</fullName>
    </submittedName>
</protein>
<feature type="transmembrane region" description="Helical" evidence="1">
    <location>
        <begin position="21"/>
        <end position="38"/>
    </location>
</feature>
<dbReference type="HOGENOM" id="CLU_1801020_0_0_1"/>
<reference evidence="2 3" key="2">
    <citation type="submission" date="2014-03" db="EMBL/GenBank/DDBJ databases">
        <title>The Genome Sequence of Anncaliia algerae insect isolate PRA339.</title>
        <authorList>
            <consortium name="The Broad Institute Genome Sequencing Platform"/>
            <consortium name="The Broad Institute Genome Sequencing Center for Infectious Disease"/>
            <person name="Cuomo C."/>
            <person name="Becnel J."/>
            <person name="Sanscrainte N."/>
            <person name="Walker B."/>
            <person name="Young S.K."/>
            <person name="Zeng Q."/>
            <person name="Gargeya S."/>
            <person name="Fitzgerald M."/>
            <person name="Haas B."/>
            <person name="Abouelleil A."/>
            <person name="Alvarado L."/>
            <person name="Arachchi H.M."/>
            <person name="Berlin A.M."/>
            <person name="Chapman S.B."/>
            <person name="Dewar J."/>
            <person name="Goldberg J."/>
            <person name="Griggs A."/>
            <person name="Gujja S."/>
            <person name="Hansen M."/>
            <person name="Howarth C."/>
            <person name="Imamovic A."/>
            <person name="Larimer J."/>
            <person name="McCowan C."/>
            <person name="Murphy C."/>
            <person name="Neiman D."/>
            <person name="Pearson M."/>
            <person name="Priest M."/>
            <person name="Roberts A."/>
            <person name="Saif S."/>
            <person name="Shea T."/>
            <person name="Sisk P."/>
            <person name="Sykes S."/>
            <person name="Wortman J."/>
            <person name="Nusbaum C."/>
            <person name="Birren B."/>
        </authorList>
    </citation>
    <scope>NUCLEOTIDE SEQUENCE [LARGE SCALE GENOMIC DNA]</scope>
    <source>
        <strain evidence="2 3">PRA339</strain>
    </source>
</reference>
<dbReference type="EMBL" id="KK365153">
    <property type="protein sequence ID" value="KCZ81021.1"/>
    <property type="molecule type" value="Genomic_DNA"/>
</dbReference>
<proteinExistence type="predicted"/>
<dbReference type="Proteomes" id="UP000030655">
    <property type="component" value="Unassembled WGS sequence"/>
</dbReference>